<feature type="transmembrane region" description="Helical" evidence="7">
    <location>
        <begin position="422"/>
        <end position="439"/>
    </location>
</feature>
<dbReference type="PANTHER" id="PTHR30250:SF10">
    <property type="entry name" value="LIPOPOLYSACCHARIDE BIOSYNTHESIS PROTEIN WZXC"/>
    <property type="match status" value="1"/>
</dbReference>
<evidence type="ECO:0000256" key="7">
    <source>
        <dbReference type="SAM" id="Phobius"/>
    </source>
</evidence>
<feature type="transmembrane region" description="Helical" evidence="7">
    <location>
        <begin position="118"/>
        <end position="140"/>
    </location>
</feature>
<comment type="caution">
    <text evidence="8">The sequence shown here is derived from an EMBL/GenBank/DDBJ whole genome shotgun (WGS) entry which is preliminary data.</text>
</comment>
<dbReference type="CDD" id="cd13127">
    <property type="entry name" value="MATE_tuaB_like"/>
    <property type="match status" value="1"/>
</dbReference>
<proteinExistence type="inferred from homology"/>
<feature type="transmembrane region" description="Helical" evidence="7">
    <location>
        <begin position="86"/>
        <end position="106"/>
    </location>
</feature>
<dbReference type="PANTHER" id="PTHR30250">
    <property type="entry name" value="PST FAMILY PREDICTED COLANIC ACID TRANSPORTER"/>
    <property type="match status" value="1"/>
</dbReference>
<organism evidence="8 9">
    <name type="scientific">Sporosarcina gallistercoris</name>
    <dbReference type="NCBI Taxonomy" id="2762245"/>
    <lineage>
        <taxon>Bacteria</taxon>
        <taxon>Bacillati</taxon>
        <taxon>Bacillota</taxon>
        <taxon>Bacilli</taxon>
        <taxon>Bacillales</taxon>
        <taxon>Caryophanaceae</taxon>
        <taxon>Sporosarcina</taxon>
    </lineage>
</organism>
<sequence length="483" mass="54665">MGEINFNNKVINSTKWSALTEVISRLVGPIINMILARIIAPDAFGVVVTVTMIISFADMLSSAGFQKYLIQHEFKDNEEKFKHTNVAFISNIAISLFLWGTIILFSEQIAVMVGNPGLGNVIAIASIQLPLTAFSSIQMALYRRDFDYKTLFIVKMVAICIPVVITIPLALLGLSYWSLIVGTISMHIFNAAILTIKSKWKPKWLYDIGILKEMFSFSIWSLIESISIWLTLWVDVFIIGSFLNEYYLGLYKTSTTMVNALMALVTASVIPILFSTLSRLQNDETEFKHMFYRYQRIVAYLILPMGFGVFLYSDFATSMMLGNQWYQAGGIIGIWALTSSLVITTSHFNSEVYRSKGKPQISFISQLISLSIIIPACLISINYGFWALVYTRALIRLESIATGFIIMKTYMNFQVMQTINNISKPFIFTLVMCLIGILLKQLADSVYWIIISIFICATVYIVLILLFAKEDINIAKRVVKRIR</sequence>
<feature type="transmembrane region" description="Helical" evidence="7">
    <location>
        <begin position="255"/>
        <end position="277"/>
    </location>
</feature>
<dbReference type="RefSeq" id="WP_191691585.1">
    <property type="nucleotide sequence ID" value="NZ_JACSQY010000012.1"/>
</dbReference>
<keyword evidence="9" id="KW-1185">Reference proteome</keyword>
<evidence type="ECO:0000256" key="6">
    <source>
        <dbReference type="ARBA" id="ARBA00023136"/>
    </source>
</evidence>
<feature type="transmembrane region" description="Helical" evidence="7">
    <location>
        <begin position="445"/>
        <end position="468"/>
    </location>
</feature>
<evidence type="ECO:0000256" key="5">
    <source>
        <dbReference type="ARBA" id="ARBA00022989"/>
    </source>
</evidence>
<evidence type="ECO:0000313" key="9">
    <source>
        <dbReference type="Proteomes" id="UP000659496"/>
    </source>
</evidence>
<feature type="transmembrane region" description="Helical" evidence="7">
    <location>
        <begin position="176"/>
        <end position="196"/>
    </location>
</feature>
<comment type="subcellular location">
    <subcellularLocation>
        <location evidence="1">Cell membrane</location>
        <topology evidence="1">Multi-pass membrane protein</topology>
    </subcellularLocation>
</comment>
<evidence type="ECO:0000256" key="3">
    <source>
        <dbReference type="ARBA" id="ARBA00022475"/>
    </source>
</evidence>
<evidence type="ECO:0000256" key="1">
    <source>
        <dbReference type="ARBA" id="ARBA00004651"/>
    </source>
</evidence>
<dbReference type="EMBL" id="JACSQY010000012">
    <property type="protein sequence ID" value="MBD7909421.1"/>
    <property type="molecule type" value="Genomic_DNA"/>
</dbReference>
<keyword evidence="6 7" id="KW-0472">Membrane</keyword>
<dbReference type="Pfam" id="PF13440">
    <property type="entry name" value="Polysacc_synt_3"/>
    <property type="match status" value="1"/>
</dbReference>
<keyword evidence="5 7" id="KW-1133">Transmembrane helix</keyword>
<accession>A0ABR8PMM6</accession>
<evidence type="ECO:0000256" key="2">
    <source>
        <dbReference type="ARBA" id="ARBA00007430"/>
    </source>
</evidence>
<feature type="transmembrane region" description="Helical" evidence="7">
    <location>
        <begin position="367"/>
        <end position="387"/>
    </location>
</feature>
<dbReference type="InterPro" id="IPR050833">
    <property type="entry name" value="Poly_Biosynth_Transport"/>
</dbReference>
<feature type="transmembrane region" description="Helical" evidence="7">
    <location>
        <begin position="217"/>
        <end position="243"/>
    </location>
</feature>
<feature type="transmembrane region" description="Helical" evidence="7">
    <location>
        <begin position="393"/>
        <end position="410"/>
    </location>
</feature>
<feature type="transmembrane region" description="Helical" evidence="7">
    <location>
        <begin position="297"/>
        <end position="313"/>
    </location>
</feature>
<keyword evidence="3" id="KW-1003">Cell membrane</keyword>
<keyword evidence="4 7" id="KW-0812">Transmembrane</keyword>
<comment type="similarity">
    <text evidence="2">Belongs to the polysaccharide synthase family.</text>
</comment>
<feature type="transmembrane region" description="Helical" evidence="7">
    <location>
        <begin position="152"/>
        <end position="170"/>
    </location>
</feature>
<feature type="transmembrane region" description="Helical" evidence="7">
    <location>
        <begin position="325"/>
        <end position="346"/>
    </location>
</feature>
<dbReference type="Proteomes" id="UP000659496">
    <property type="component" value="Unassembled WGS sequence"/>
</dbReference>
<evidence type="ECO:0000256" key="4">
    <source>
        <dbReference type="ARBA" id="ARBA00022692"/>
    </source>
</evidence>
<evidence type="ECO:0000313" key="8">
    <source>
        <dbReference type="EMBL" id="MBD7909421.1"/>
    </source>
</evidence>
<gene>
    <name evidence="8" type="ORF">H9659_13875</name>
</gene>
<name>A0ABR8PMM6_9BACL</name>
<protein>
    <submittedName>
        <fullName evidence="8">Lipopolysaccharide biosynthesis protein</fullName>
    </submittedName>
</protein>
<feature type="transmembrane region" description="Helical" evidence="7">
    <location>
        <begin position="43"/>
        <end position="65"/>
    </location>
</feature>
<reference evidence="8 9" key="1">
    <citation type="submission" date="2020-08" db="EMBL/GenBank/DDBJ databases">
        <title>A Genomic Blueprint of the Chicken Gut Microbiome.</title>
        <authorList>
            <person name="Gilroy R."/>
            <person name="Ravi A."/>
            <person name="Getino M."/>
            <person name="Pursley I."/>
            <person name="Horton D.L."/>
            <person name="Alikhan N.-F."/>
            <person name="Baker D."/>
            <person name="Gharbi K."/>
            <person name="Hall N."/>
            <person name="Watson M."/>
            <person name="Adriaenssens E.M."/>
            <person name="Foster-Nyarko E."/>
            <person name="Jarju S."/>
            <person name="Secka A."/>
            <person name="Antonio M."/>
            <person name="Oren A."/>
            <person name="Chaudhuri R."/>
            <person name="La Ragione R.M."/>
            <person name="Hildebrand F."/>
            <person name="Pallen M.J."/>
        </authorList>
    </citation>
    <scope>NUCLEOTIDE SEQUENCE [LARGE SCALE GENOMIC DNA]</scope>
    <source>
        <strain evidence="8 9">Sa3CUA8</strain>
    </source>
</reference>